<dbReference type="AlphaFoldDB" id="A0A6B2LFF9"/>
<organism evidence="2">
    <name type="scientific">Arcella intermedia</name>
    <dbReference type="NCBI Taxonomy" id="1963864"/>
    <lineage>
        <taxon>Eukaryota</taxon>
        <taxon>Amoebozoa</taxon>
        <taxon>Tubulinea</taxon>
        <taxon>Elardia</taxon>
        <taxon>Arcellinida</taxon>
        <taxon>Sphaerothecina</taxon>
        <taxon>Arcellidae</taxon>
        <taxon>Arcella</taxon>
    </lineage>
</organism>
<dbReference type="EMBL" id="GIBP01006618">
    <property type="protein sequence ID" value="NDV35587.1"/>
    <property type="molecule type" value="Transcribed_RNA"/>
</dbReference>
<dbReference type="InterPro" id="IPR029056">
    <property type="entry name" value="Ribokinase-like"/>
</dbReference>
<sequence>MLYQFLGGATGKFIDNYLGNLGITQMTVTVPEPSRTCTTLICAQTGQVTEVTEPAAAIPAQHSQLLLELIEEGMSTVSGMAICGTYPPGITQQYLIDIIQKKPSNTILLLDGFLGVESILKSGKIDILKINEMELMTLAQANDVTQGSKHLIQSYNINLLGITAGPADAHLFTRKGEHYLYKIPILPIKNPVGAGDTVSALFLHFICSKMEPSEAFKYALAGATASCLEYEGGIFQIEQMNTIASQITITLE</sequence>
<name>A0A6B2LFF9_9EUKA</name>
<reference evidence="2" key="1">
    <citation type="journal article" date="2020" name="J. Eukaryot. Microbiol.">
        <title>De novo Sequencing, Assembly and Annotation of the Transcriptome for the Free-Living Testate Amoeba Arcella intermedia.</title>
        <authorList>
            <person name="Ribeiro G.M."/>
            <person name="Porfirio-Sousa A.L."/>
            <person name="Maurer-Alcala X.X."/>
            <person name="Katz L.A."/>
            <person name="Lahr D.J.G."/>
        </authorList>
    </citation>
    <scope>NUCLEOTIDE SEQUENCE</scope>
</reference>
<accession>A0A6B2LFF9</accession>
<dbReference type="PANTHER" id="PTHR46566">
    <property type="entry name" value="1-PHOSPHOFRUCTOKINASE-RELATED"/>
    <property type="match status" value="1"/>
</dbReference>
<dbReference type="Pfam" id="PF00294">
    <property type="entry name" value="PfkB"/>
    <property type="match status" value="1"/>
</dbReference>
<feature type="domain" description="Carbohydrate kinase PfkB" evidence="1">
    <location>
        <begin position="5"/>
        <end position="231"/>
    </location>
</feature>
<proteinExistence type="predicted"/>
<dbReference type="Gene3D" id="3.40.1190.20">
    <property type="match status" value="1"/>
</dbReference>
<evidence type="ECO:0000259" key="1">
    <source>
        <dbReference type="Pfam" id="PF00294"/>
    </source>
</evidence>
<dbReference type="InterPro" id="IPR011611">
    <property type="entry name" value="PfkB_dom"/>
</dbReference>
<evidence type="ECO:0000313" key="2">
    <source>
        <dbReference type="EMBL" id="NDV35587.1"/>
    </source>
</evidence>
<dbReference type="PANTHER" id="PTHR46566:SF2">
    <property type="entry name" value="ATP-DEPENDENT 6-PHOSPHOFRUCTOKINASE ISOZYME 2"/>
    <property type="match status" value="1"/>
</dbReference>
<dbReference type="SUPFAM" id="SSF53613">
    <property type="entry name" value="Ribokinase-like"/>
    <property type="match status" value="1"/>
</dbReference>
<protein>
    <recommendedName>
        <fullName evidence="1">Carbohydrate kinase PfkB domain-containing protein</fullName>
    </recommendedName>
</protein>